<feature type="transmembrane region" description="Helical" evidence="6">
    <location>
        <begin position="544"/>
        <end position="565"/>
    </location>
</feature>
<evidence type="ECO:0000256" key="1">
    <source>
        <dbReference type="ARBA" id="ARBA00004141"/>
    </source>
</evidence>
<dbReference type="PANTHER" id="PTHR12570:SF9">
    <property type="entry name" value="MAGNESIUM TRANSPORTER NIPA8-RELATED"/>
    <property type="match status" value="1"/>
</dbReference>
<sequence length="1065" mass="116148">MIMLTMPRGWDGVSKNTIETLALVETLSLALQTKDGVTMTHTRKRRYVGNANVKRRQEVEMPNNTMPRSPTGIGTVANTIAAALSAHDKNQSGFITTDDLMATLQQMNFGTATDVPLFRHLTLDMSGLKEHEVRELLLHHDPTASSLSSKDGVVHYRSQFDVPRDPEDDKIEDPLTRQAKYIAGLQQRVAAASQVPVPTAVGRRRQHHRKNDINTTKLGTLDPHQIPTTTTPPEESSAIPPHLPRLATAARPPTKVLGSHRRLVDKATDDVFCVEDLEAALRTHLPSPTRYSAKLAPGIVPQTVSTLVLGGDMRNTPKSLKRAKLMPQIVDQYHRDATRQAKRHVITEHIDRINAYAAEADYKAKLMAENHIKATSTKMLHYHQTFFANQSQQAEKNHEKGLIHSDVAKHNHNASLESMFSPGFCGSLRNHYPVCLQRSMTVALQDRLAESQYALFHAASVSATNNSTPSCHQALREVACTFAFPACELAQARPLCSSMCALQVANNCSASFASQAQPVTNNVCGTVDDSKCIPWTYTGPNRGAWVAGFTISVVFSFLSSIGINLQKKALKQNEVTAHETGTQPMSPFRLPLWTLGFCLIVAGSLLDFIAFGLAPQSLLAPLAALTLVWNMERLTRKDIWATLIIFLGATLAVVFANHNSPSYTLDDLKHLYRNPLTLLYFAIVFVLIVLHYAMIKCVEHLNLASHRHRIINFGDPSVWSTVRLVAYAGYGRLGGLMGGQSVLFAKSTVELVKSLLAGGDCFTHPETYCIIVAMGGCLVAQMHFLNGGLANYDALSVVPIYQAYWIISGVMGGAVYFQEIRSFSEFQACMFVLGILTTIGGVALLAQRSLLSPPPLLKKRKTLASRNLSSYWHTPQALVKSVAGPDEPVVTVAVVVEAKPGGASGSRGTSAEVDLDEADEEEDEVPGLGQDSSDEDATGAASSAPTSIGVDDDVDNEDMNSMNRQAIENSLDMSPMGTFLMGFPSQRNLSIFLRRESSNRLASAVLRPNNPLRTAQDDFEIGLPTSGTGSSSSAALAPDDSTDTDDKRKAKRRSITFAGFKSSKK</sequence>
<feature type="compositionally biased region" description="Low complexity" evidence="5">
    <location>
        <begin position="226"/>
        <end position="239"/>
    </location>
</feature>
<name>A0A3R6ZYH3_APHAT</name>
<dbReference type="Pfam" id="PF05653">
    <property type="entry name" value="Mg_trans_NIPA"/>
    <property type="match status" value="2"/>
</dbReference>
<evidence type="ECO:0000313" key="9">
    <source>
        <dbReference type="Proteomes" id="UP000283543"/>
    </source>
</evidence>
<dbReference type="GO" id="GO:0015095">
    <property type="term" value="F:magnesium ion transmembrane transporter activity"/>
    <property type="evidence" value="ECO:0007669"/>
    <property type="project" value="InterPro"/>
</dbReference>
<dbReference type="InterPro" id="IPR002048">
    <property type="entry name" value="EF_hand_dom"/>
</dbReference>
<keyword evidence="2 6" id="KW-0812">Transmembrane</keyword>
<dbReference type="InterPro" id="IPR008521">
    <property type="entry name" value="Mg_trans_NIPA"/>
</dbReference>
<dbReference type="PANTHER" id="PTHR12570">
    <property type="match status" value="1"/>
</dbReference>
<dbReference type="PROSITE" id="PS00018">
    <property type="entry name" value="EF_HAND_1"/>
    <property type="match status" value="1"/>
</dbReference>
<feature type="transmembrane region" description="Helical" evidence="6">
    <location>
        <begin position="829"/>
        <end position="846"/>
    </location>
</feature>
<feature type="compositionally biased region" description="Low complexity" evidence="5">
    <location>
        <begin position="1022"/>
        <end position="1039"/>
    </location>
</feature>
<dbReference type="GO" id="GO:0016020">
    <property type="term" value="C:membrane"/>
    <property type="evidence" value="ECO:0007669"/>
    <property type="project" value="UniProtKB-SubCell"/>
</dbReference>
<dbReference type="Gene3D" id="1.10.2000.10">
    <property type="entry name" value="Frizzled cysteine-rich domain"/>
    <property type="match status" value="1"/>
</dbReference>
<dbReference type="EMBL" id="QUTB01012102">
    <property type="protein sequence ID" value="RHY36343.1"/>
    <property type="molecule type" value="Genomic_DNA"/>
</dbReference>
<dbReference type="VEuPathDB" id="FungiDB:H257_01317"/>
<comment type="caution">
    <text evidence="8">The sequence shown here is derived from an EMBL/GenBank/DDBJ whole genome shotgun (WGS) entry which is preliminary data.</text>
</comment>
<keyword evidence="3 6" id="KW-1133">Transmembrane helix</keyword>
<feature type="transmembrane region" description="Helical" evidence="6">
    <location>
        <begin position="797"/>
        <end position="817"/>
    </location>
</feature>
<feature type="transmembrane region" description="Helical" evidence="6">
    <location>
        <begin position="767"/>
        <end position="785"/>
    </location>
</feature>
<proteinExistence type="predicted"/>
<feature type="compositionally biased region" description="Acidic residues" evidence="5">
    <location>
        <begin position="913"/>
        <end position="925"/>
    </location>
</feature>
<dbReference type="AlphaFoldDB" id="A0A3R6ZYH3"/>
<evidence type="ECO:0000256" key="3">
    <source>
        <dbReference type="ARBA" id="ARBA00022989"/>
    </source>
</evidence>
<feature type="region of interest" description="Disordered" evidence="5">
    <location>
        <begin position="214"/>
        <end position="239"/>
    </location>
</feature>
<feature type="transmembrane region" description="Helical" evidence="6">
    <location>
        <begin position="586"/>
        <end position="602"/>
    </location>
</feature>
<protein>
    <recommendedName>
        <fullName evidence="7">EF-hand domain-containing protein</fullName>
    </recommendedName>
</protein>
<feature type="region of interest" description="Disordered" evidence="5">
    <location>
        <begin position="1013"/>
        <end position="1065"/>
    </location>
</feature>
<evidence type="ECO:0000313" key="8">
    <source>
        <dbReference type="EMBL" id="RHY36343.1"/>
    </source>
</evidence>
<evidence type="ECO:0000259" key="7">
    <source>
        <dbReference type="PROSITE" id="PS50222"/>
    </source>
</evidence>
<accession>A0A3R6ZYH3</accession>
<gene>
    <name evidence="8" type="ORF">DYB34_005862</name>
</gene>
<keyword evidence="4 6" id="KW-0472">Membrane</keyword>
<reference evidence="8 9" key="1">
    <citation type="submission" date="2018-08" db="EMBL/GenBank/DDBJ databases">
        <title>Aphanomyces genome sequencing and annotation.</title>
        <authorList>
            <person name="Minardi D."/>
            <person name="Oidtmann B."/>
            <person name="Van Der Giezen M."/>
            <person name="Studholme D.J."/>
        </authorList>
    </citation>
    <scope>NUCLEOTIDE SEQUENCE [LARGE SCALE GENOMIC DNA]</scope>
    <source>
        <strain evidence="8 9">Si</strain>
    </source>
</reference>
<feature type="transmembrane region" description="Helical" evidence="6">
    <location>
        <begin position="640"/>
        <end position="658"/>
    </location>
</feature>
<evidence type="ECO:0000256" key="4">
    <source>
        <dbReference type="ARBA" id="ARBA00023136"/>
    </source>
</evidence>
<evidence type="ECO:0000256" key="6">
    <source>
        <dbReference type="SAM" id="Phobius"/>
    </source>
</evidence>
<dbReference type="Proteomes" id="UP000283543">
    <property type="component" value="Unassembled WGS sequence"/>
</dbReference>
<feature type="transmembrane region" description="Helical" evidence="6">
    <location>
        <begin position="678"/>
        <end position="698"/>
    </location>
</feature>
<comment type="subcellular location">
    <subcellularLocation>
        <location evidence="1">Membrane</location>
        <topology evidence="1">Multi-pass membrane protein</topology>
    </subcellularLocation>
</comment>
<dbReference type="InterPro" id="IPR018247">
    <property type="entry name" value="EF_Hand_1_Ca_BS"/>
</dbReference>
<dbReference type="InterPro" id="IPR036790">
    <property type="entry name" value="Frizzled_dom_sf"/>
</dbReference>
<dbReference type="VEuPathDB" id="FungiDB:H257_01318"/>
<organism evidence="8 9">
    <name type="scientific">Aphanomyces astaci</name>
    <name type="common">Crayfish plague agent</name>
    <dbReference type="NCBI Taxonomy" id="112090"/>
    <lineage>
        <taxon>Eukaryota</taxon>
        <taxon>Sar</taxon>
        <taxon>Stramenopiles</taxon>
        <taxon>Oomycota</taxon>
        <taxon>Saprolegniomycetes</taxon>
        <taxon>Saprolegniales</taxon>
        <taxon>Verrucalvaceae</taxon>
        <taxon>Aphanomyces</taxon>
    </lineage>
</organism>
<dbReference type="GO" id="GO:0005509">
    <property type="term" value="F:calcium ion binding"/>
    <property type="evidence" value="ECO:0007669"/>
    <property type="project" value="InterPro"/>
</dbReference>
<dbReference type="PROSITE" id="PS50222">
    <property type="entry name" value="EF_HAND_2"/>
    <property type="match status" value="1"/>
</dbReference>
<feature type="domain" description="EF-hand" evidence="7">
    <location>
        <begin position="75"/>
        <end position="110"/>
    </location>
</feature>
<evidence type="ECO:0000256" key="2">
    <source>
        <dbReference type="ARBA" id="ARBA00022692"/>
    </source>
</evidence>
<evidence type="ECO:0000256" key="5">
    <source>
        <dbReference type="SAM" id="MobiDB-lite"/>
    </source>
</evidence>
<feature type="transmembrane region" description="Helical" evidence="6">
    <location>
        <begin position="608"/>
        <end position="628"/>
    </location>
</feature>
<feature type="region of interest" description="Disordered" evidence="5">
    <location>
        <begin position="901"/>
        <end position="958"/>
    </location>
</feature>